<feature type="binding site" evidence="1">
    <location>
        <position position="137"/>
    </location>
    <ligand>
        <name>Zn(2+)</name>
        <dbReference type="ChEBI" id="CHEBI:29105"/>
    </ligand>
</feature>
<protein>
    <submittedName>
        <fullName evidence="6">Transcriptional repressor</fullName>
    </submittedName>
</protein>
<dbReference type="EMBL" id="CP036553">
    <property type="protein sequence ID" value="QCQ36384.1"/>
    <property type="molecule type" value="Genomic_DNA"/>
</dbReference>
<dbReference type="OrthoDB" id="594893at2"/>
<evidence type="ECO:0000313" key="4">
    <source>
        <dbReference type="EMBL" id="RGV51075.1"/>
    </source>
</evidence>
<evidence type="ECO:0000313" key="2">
    <source>
        <dbReference type="EMBL" id="QCQ36384.1"/>
    </source>
</evidence>
<evidence type="ECO:0000313" key="8">
    <source>
        <dbReference type="Proteomes" id="UP000036847"/>
    </source>
</evidence>
<evidence type="ECO:0000313" key="9">
    <source>
        <dbReference type="Proteomes" id="UP000266644"/>
    </source>
</evidence>
<dbReference type="PANTHER" id="PTHR33202:SF22">
    <property type="entry name" value="HYDROGEN PEROXIDE SENSITIVE REPRESSOR"/>
    <property type="match status" value="1"/>
</dbReference>
<dbReference type="EMBL" id="QSDG01000010">
    <property type="protein sequence ID" value="RGY68173.1"/>
    <property type="molecule type" value="Genomic_DNA"/>
</dbReference>
<dbReference type="Proteomes" id="UP000028294">
    <property type="component" value="Chromosome"/>
</dbReference>
<evidence type="ECO:0000313" key="11">
    <source>
        <dbReference type="Proteomes" id="UP000286270"/>
    </source>
</evidence>
<dbReference type="EMBL" id="CP036546">
    <property type="protein sequence ID" value="QCQ45214.1"/>
    <property type="molecule type" value="Genomic_DNA"/>
</dbReference>
<dbReference type="AlphaFoldDB" id="A0A2K9GWM4"/>
<dbReference type="SUPFAM" id="SSF46785">
    <property type="entry name" value="Winged helix' DNA-binding domain"/>
    <property type="match status" value="1"/>
</dbReference>
<dbReference type="EMBL" id="QRZH01000014">
    <property type="protein sequence ID" value="RGV51075.1"/>
    <property type="molecule type" value="Genomic_DNA"/>
</dbReference>
<dbReference type="Proteomes" id="UP000284614">
    <property type="component" value="Unassembled WGS sequence"/>
</dbReference>
<dbReference type="Proteomes" id="UP000266644">
    <property type="component" value="Unassembled WGS sequence"/>
</dbReference>
<dbReference type="GO" id="GO:0003700">
    <property type="term" value="F:DNA-binding transcription factor activity"/>
    <property type="evidence" value="ECO:0007669"/>
    <property type="project" value="InterPro"/>
</dbReference>
<dbReference type="InterPro" id="IPR002481">
    <property type="entry name" value="FUR"/>
</dbReference>
<sequence>MRMENLCLKILEQRGIKPTAIRMLVLKAMIDAEQAVSLLDLENKLDTVDKSSIFRTITLFVSQHLAHSVDDGTGSLKYAVCDSECTCAVKDLHTHFYCEYCHKTFCLENIHVPVVDLPEGFAVRSINYVLKGCCAECAAELKKGH</sequence>
<evidence type="ECO:0000256" key="1">
    <source>
        <dbReference type="PIRSR" id="PIRSR602481-1"/>
    </source>
</evidence>
<dbReference type="Gene3D" id="1.10.10.10">
    <property type="entry name" value="Winged helix-like DNA-binding domain superfamily/Winged helix DNA-binding domain"/>
    <property type="match status" value="1"/>
</dbReference>
<comment type="cofactor">
    <cofactor evidence="1">
        <name>Zn(2+)</name>
        <dbReference type="ChEBI" id="CHEBI:29105"/>
    </cofactor>
    <text evidence="1">Binds 1 zinc ion per subunit.</text>
</comment>
<dbReference type="GO" id="GO:0008270">
    <property type="term" value="F:zinc ion binding"/>
    <property type="evidence" value="ECO:0007669"/>
    <property type="project" value="TreeGrafter"/>
</dbReference>
<keyword evidence="1" id="KW-0862">Zinc</keyword>
<dbReference type="GO" id="GO:0045892">
    <property type="term" value="P:negative regulation of DNA-templated transcription"/>
    <property type="evidence" value="ECO:0007669"/>
    <property type="project" value="TreeGrafter"/>
</dbReference>
<evidence type="ECO:0000313" key="3">
    <source>
        <dbReference type="EMBL" id="QCQ45214.1"/>
    </source>
</evidence>
<dbReference type="Proteomes" id="UP000286270">
    <property type="component" value="Unassembled WGS sequence"/>
</dbReference>
<feature type="binding site" evidence="1">
    <location>
        <position position="134"/>
    </location>
    <ligand>
        <name>Zn(2+)</name>
        <dbReference type="ChEBI" id="CHEBI:29105"/>
    </ligand>
</feature>
<dbReference type="GO" id="GO:1900376">
    <property type="term" value="P:regulation of secondary metabolite biosynthetic process"/>
    <property type="evidence" value="ECO:0007669"/>
    <property type="project" value="TreeGrafter"/>
</dbReference>
<name>A0A2K9GWM4_BACFG</name>
<reference evidence="9 10" key="2">
    <citation type="submission" date="2018-08" db="EMBL/GenBank/DDBJ databases">
        <title>A genome reference for cultivated species of the human gut microbiota.</title>
        <authorList>
            <person name="Zou Y."/>
            <person name="Xue W."/>
            <person name="Luo G."/>
        </authorList>
    </citation>
    <scope>NUCLEOTIDE SEQUENCE [LARGE SCALE GENOMIC DNA]</scope>
    <source>
        <strain evidence="4 11">AF14-26</strain>
        <strain evidence="6 9">AM18-6</strain>
        <strain evidence="5 10">OF01-1</strain>
    </source>
</reference>
<dbReference type="EMBL" id="QRJE01000009">
    <property type="protein sequence ID" value="RHH13937.1"/>
    <property type="molecule type" value="Genomic_DNA"/>
</dbReference>
<reference evidence="3" key="1">
    <citation type="book" date="2014" name="THE 24TH EUROPEAN CONGRESS OF CLINICAL MICROBIOLOGY AND INFECTIOUS DISEASES" publisher="ECCMID 2014" city="Barcelona, Spain">
        <title>Identification of resistance genes in three multidrug-resistant Bacteroides fragilis isolates by whole genome sequencing.</title>
        <editorList>
            <person name="Unknown"/>
            <person name="A."/>
        </editorList>
        <authorList>
            <person name="Sydenham T.V."/>
            <person name="Hasman H."/>
            <person name="Wang M."/>
            <person name="Soki J."/>
            <person name="Nagy E."/>
            <person name="Justesen U.S."/>
        </authorList>
    </citation>
    <scope>NUCLEOTIDE SEQUENCE</scope>
    <source>
        <strain evidence="3">DCMSKEJBY0001B</strain>
    </source>
</reference>
<dbReference type="InterPro" id="IPR036388">
    <property type="entry name" value="WH-like_DNA-bd_sf"/>
</dbReference>
<gene>
    <name evidence="6" type="ORF">DW228_06775</name>
    <name evidence="4" type="ORF">DWW08_15525</name>
    <name evidence="5" type="ORF">DXA27_12095</name>
    <name evidence="3" type="ORF">EC80_010295</name>
    <name evidence="2" type="ORF">IA74_009780</name>
</gene>
<keyword evidence="1" id="KW-0479">Metal-binding</keyword>
<dbReference type="GO" id="GO:0000976">
    <property type="term" value="F:transcription cis-regulatory region binding"/>
    <property type="evidence" value="ECO:0007669"/>
    <property type="project" value="TreeGrafter"/>
</dbReference>
<dbReference type="PANTHER" id="PTHR33202">
    <property type="entry name" value="ZINC UPTAKE REGULATION PROTEIN"/>
    <property type="match status" value="1"/>
</dbReference>
<dbReference type="InterPro" id="IPR036390">
    <property type="entry name" value="WH_DNA-bd_sf"/>
</dbReference>
<feature type="binding site" evidence="1">
    <location>
        <position position="98"/>
    </location>
    <ligand>
        <name>Zn(2+)</name>
        <dbReference type="ChEBI" id="CHEBI:29105"/>
    </ligand>
</feature>
<evidence type="ECO:0000313" key="5">
    <source>
        <dbReference type="EMBL" id="RGY68173.1"/>
    </source>
</evidence>
<evidence type="ECO:0000313" key="6">
    <source>
        <dbReference type="EMBL" id="RHH13937.1"/>
    </source>
</evidence>
<evidence type="ECO:0000313" key="10">
    <source>
        <dbReference type="Proteomes" id="UP000284614"/>
    </source>
</evidence>
<reference evidence="7 8" key="3">
    <citation type="submission" date="2019-03" db="EMBL/GenBank/DDBJ databases">
        <title>Complete genome assembly of MDR B. fragilis.</title>
        <authorList>
            <person name="Sydenham T.V."/>
            <person name="Hasman H."/>
            <person name="Justesen U.S."/>
        </authorList>
    </citation>
    <scope>NUCLEOTIDE SEQUENCE [LARGE SCALE GENOMIC DNA]</scope>
    <source>
        <strain evidence="2 7">DCMOUH0067B</strain>
        <strain evidence="3 8">DCMSKEJBY0001B</strain>
    </source>
</reference>
<accession>A0A2K9GWM4</accession>
<dbReference type="Proteomes" id="UP000036847">
    <property type="component" value="Chromosome"/>
</dbReference>
<organism evidence="6 9">
    <name type="scientific">Bacteroides fragilis</name>
    <dbReference type="NCBI Taxonomy" id="817"/>
    <lineage>
        <taxon>Bacteria</taxon>
        <taxon>Pseudomonadati</taxon>
        <taxon>Bacteroidota</taxon>
        <taxon>Bacteroidia</taxon>
        <taxon>Bacteroidales</taxon>
        <taxon>Bacteroidaceae</taxon>
        <taxon>Bacteroides</taxon>
    </lineage>
</organism>
<evidence type="ECO:0000313" key="7">
    <source>
        <dbReference type="Proteomes" id="UP000028294"/>
    </source>
</evidence>
<feature type="binding site" evidence="1">
    <location>
        <position position="101"/>
    </location>
    <ligand>
        <name>Zn(2+)</name>
        <dbReference type="ChEBI" id="CHEBI:29105"/>
    </ligand>
</feature>
<proteinExistence type="predicted"/>